<dbReference type="PANTHER" id="PTHR24300:SF275">
    <property type="entry name" value="CYTOCHROME P450 2F1"/>
    <property type="match status" value="1"/>
</dbReference>
<evidence type="ECO:0000256" key="1">
    <source>
        <dbReference type="ARBA" id="ARBA00001971"/>
    </source>
</evidence>
<dbReference type="InterPro" id="IPR001128">
    <property type="entry name" value="Cyt_P450"/>
</dbReference>
<protein>
    <submittedName>
        <fullName evidence="7">Uncharacterized protein</fullName>
    </submittedName>
</protein>
<evidence type="ECO:0000256" key="4">
    <source>
        <dbReference type="ARBA" id="ARBA00022723"/>
    </source>
</evidence>
<dbReference type="GO" id="GO:0006805">
    <property type="term" value="P:xenobiotic metabolic process"/>
    <property type="evidence" value="ECO:0007669"/>
    <property type="project" value="TreeGrafter"/>
</dbReference>
<comment type="similarity">
    <text evidence="2">Belongs to the cytochrome P450 family.</text>
</comment>
<feature type="binding site" description="axial binding residue" evidence="6">
    <location>
        <position position="90"/>
    </location>
    <ligand>
        <name>heme</name>
        <dbReference type="ChEBI" id="CHEBI:30413"/>
    </ligand>
    <ligandPart>
        <name>Fe</name>
        <dbReference type="ChEBI" id="CHEBI:18248"/>
    </ligandPart>
</feature>
<evidence type="ECO:0000313" key="7">
    <source>
        <dbReference type="EMBL" id="KAJ8777513.1"/>
    </source>
</evidence>
<dbReference type="GO" id="GO:0020037">
    <property type="term" value="F:heme binding"/>
    <property type="evidence" value="ECO:0007669"/>
    <property type="project" value="InterPro"/>
</dbReference>
<dbReference type="PRINTS" id="PR00463">
    <property type="entry name" value="EP450I"/>
</dbReference>
<keyword evidence="4 6" id="KW-0479">Metal-binding</keyword>
<name>A0AB34GC99_ESCRO</name>
<keyword evidence="8" id="KW-1185">Reference proteome</keyword>
<evidence type="ECO:0000256" key="3">
    <source>
        <dbReference type="ARBA" id="ARBA00022617"/>
    </source>
</evidence>
<dbReference type="SUPFAM" id="SSF48264">
    <property type="entry name" value="Cytochrome P450"/>
    <property type="match status" value="1"/>
</dbReference>
<dbReference type="EMBL" id="JAIQCJ010002304">
    <property type="protein sequence ID" value="KAJ8777513.1"/>
    <property type="molecule type" value="Genomic_DNA"/>
</dbReference>
<dbReference type="AlphaFoldDB" id="A0AB34GC99"/>
<dbReference type="GO" id="GO:0008392">
    <property type="term" value="F:arachidonate epoxygenase activity"/>
    <property type="evidence" value="ECO:0007669"/>
    <property type="project" value="TreeGrafter"/>
</dbReference>
<keyword evidence="5 6" id="KW-0408">Iron</keyword>
<comment type="caution">
    <text evidence="7">The sequence shown here is derived from an EMBL/GenBank/DDBJ whole genome shotgun (WGS) entry which is preliminary data.</text>
</comment>
<proteinExistence type="inferred from homology"/>
<keyword evidence="3 6" id="KW-0349">Heme</keyword>
<gene>
    <name evidence="7" type="ORF">J1605_014403</name>
</gene>
<evidence type="ECO:0000256" key="6">
    <source>
        <dbReference type="PIRSR" id="PIRSR602401-1"/>
    </source>
</evidence>
<dbReference type="Gene3D" id="1.10.630.10">
    <property type="entry name" value="Cytochrome P450"/>
    <property type="match status" value="1"/>
</dbReference>
<organism evidence="7 8">
    <name type="scientific">Eschrichtius robustus</name>
    <name type="common">California gray whale</name>
    <name type="synonym">Eschrichtius gibbosus</name>
    <dbReference type="NCBI Taxonomy" id="9764"/>
    <lineage>
        <taxon>Eukaryota</taxon>
        <taxon>Metazoa</taxon>
        <taxon>Chordata</taxon>
        <taxon>Craniata</taxon>
        <taxon>Vertebrata</taxon>
        <taxon>Euteleostomi</taxon>
        <taxon>Mammalia</taxon>
        <taxon>Eutheria</taxon>
        <taxon>Laurasiatheria</taxon>
        <taxon>Artiodactyla</taxon>
        <taxon>Whippomorpha</taxon>
        <taxon>Cetacea</taxon>
        <taxon>Mysticeti</taxon>
        <taxon>Eschrichtiidae</taxon>
        <taxon>Eschrichtius</taxon>
    </lineage>
</organism>
<reference evidence="7 8" key="1">
    <citation type="submission" date="2022-11" db="EMBL/GenBank/DDBJ databases">
        <title>Whole genome sequence of Eschrichtius robustus ER-17-0199.</title>
        <authorList>
            <person name="Bruniche-Olsen A."/>
            <person name="Black A.N."/>
            <person name="Fields C.J."/>
            <person name="Walden K."/>
            <person name="Dewoody J.A."/>
        </authorList>
    </citation>
    <scope>NUCLEOTIDE SEQUENCE [LARGE SCALE GENOMIC DNA]</scope>
    <source>
        <strain evidence="7">ER-17-0199</strain>
        <tissue evidence="7">Blubber</tissue>
    </source>
</reference>
<sequence length="145" mass="16252">MLHHPLSCPQDSQLCTVEILVWEPPSPSNTTDSASPPTWGTDIITLLNTVHYDPSQFLTPREFNPEHFLDANQSFKKSPAFMPFLAGRLCLGESLRRRELFLFLTAILQSFSLEPLGAPEDIGLTPLSSGLCNLPRPFQLCQRSR</sequence>
<dbReference type="InterPro" id="IPR002401">
    <property type="entry name" value="Cyt_P450_E_grp-I"/>
</dbReference>
<dbReference type="PANTHER" id="PTHR24300">
    <property type="entry name" value="CYTOCHROME P450 508A4-RELATED"/>
    <property type="match status" value="1"/>
</dbReference>
<dbReference type="Pfam" id="PF00067">
    <property type="entry name" value="p450"/>
    <property type="match status" value="1"/>
</dbReference>
<evidence type="ECO:0000256" key="5">
    <source>
        <dbReference type="ARBA" id="ARBA00023004"/>
    </source>
</evidence>
<dbReference type="GO" id="GO:0005737">
    <property type="term" value="C:cytoplasm"/>
    <property type="evidence" value="ECO:0007669"/>
    <property type="project" value="TreeGrafter"/>
</dbReference>
<dbReference type="InterPro" id="IPR036396">
    <property type="entry name" value="Cyt_P450_sf"/>
</dbReference>
<dbReference type="Proteomes" id="UP001159641">
    <property type="component" value="Unassembled WGS sequence"/>
</dbReference>
<dbReference type="InterPro" id="IPR050182">
    <property type="entry name" value="Cytochrome_P450_fam2"/>
</dbReference>
<dbReference type="GO" id="GO:0016712">
    <property type="term" value="F:oxidoreductase activity, acting on paired donors, with incorporation or reduction of molecular oxygen, reduced flavin or flavoprotein as one donor, and incorporation of one atom of oxygen"/>
    <property type="evidence" value="ECO:0007669"/>
    <property type="project" value="TreeGrafter"/>
</dbReference>
<dbReference type="GO" id="GO:0019373">
    <property type="term" value="P:epoxygenase P450 pathway"/>
    <property type="evidence" value="ECO:0007669"/>
    <property type="project" value="TreeGrafter"/>
</dbReference>
<accession>A0AB34GC99</accession>
<evidence type="ECO:0000313" key="8">
    <source>
        <dbReference type="Proteomes" id="UP001159641"/>
    </source>
</evidence>
<comment type="cofactor">
    <cofactor evidence="1 6">
        <name>heme</name>
        <dbReference type="ChEBI" id="CHEBI:30413"/>
    </cofactor>
</comment>
<dbReference type="GO" id="GO:0005506">
    <property type="term" value="F:iron ion binding"/>
    <property type="evidence" value="ECO:0007669"/>
    <property type="project" value="InterPro"/>
</dbReference>
<evidence type="ECO:0000256" key="2">
    <source>
        <dbReference type="ARBA" id="ARBA00010617"/>
    </source>
</evidence>